<feature type="domain" description="Putative auto-transporter adhesin head GIN" evidence="2">
    <location>
        <begin position="46"/>
        <end position="229"/>
    </location>
</feature>
<feature type="signal peptide" evidence="1">
    <location>
        <begin position="1"/>
        <end position="18"/>
    </location>
</feature>
<gene>
    <name evidence="3" type="ORF">TPR58_01730</name>
</gene>
<dbReference type="InterPro" id="IPR021255">
    <property type="entry name" value="DUF2807"/>
</dbReference>
<keyword evidence="4" id="KW-1185">Reference proteome</keyword>
<dbReference type="Proteomes" id="UP001427805">
    <property type="component" value="Unassembled WGS sequence"/>
</dbReference>
<proteinExistence type="predicted"/>
<name>A0ABV0B723_9SPHN</name>
<protein>
    <submittedName>
        <fullName evidence="3">Head GIN domain-containing protein</fullName>
    </submittedName>
</protein>
<evidence type="ECO:0000313" key="3">
    <source>
        <dbReference type="EMBL" id="MEN3745870.1"/>
    </source>
</evidence>
<comment type="caution">
    <text evidence="3">The sequence shown here is derived from an EMBL/GenBank/DDBJ whole genome shotgun (WGS) entry which is preliminary data.</text>
</comment>
<feature type="chain" id="PRO_5047025165" evidence="1">
    <location>
        <begin position="19"/>
        <end position="245"/>
    </location>
</feature>
<dbReference type="RefSeq" id="WP_346244874.1">
    <property type="nucleotide sequence ID" value="NZ_JBDIZK010000001.1"/>
</dbReference>
<dbReference type="Gene3D" id="2.160.20.120">
    <property type="match status" value="1"/>
</dbReference>
<keyword evidence="1" id="KW-0732">Signal</keyword>
<sequence>MRTLLLALSALPLSACHADGITGNGTAADAVPATGSGTSRTFAARDFAGVTLVGPDDVVVTHGAAFSVSAEGDAKSLDQLEIAVRGGSLTVGRKREGLGWSGSTTGKVTVHVTLPKLTSVSLTGAGDLTVDRGEGDFDAKLTGAGNIRIGTLAAGSAGFDLTGPGDITVSGTADRIQVDINGPGDFDGRGLTVNGAKIGIVGPGNVHAAVKGDADVSITGPGDAVLTGGAKCRVSGMGPGEARCS</sequence>
<dbReference type="EMBL" id="JBDIZK010000001">
    <property type="protein sequence ID" value="MEN3745870.1"/>
    <property type="molecule type" value="Genomic_DNA"/>
</dbReference>
<reference evidence="3 4" key="1">
    <citation type="submission" date="2024-05" db="EMBL/GenBank/DDBJ databases">
        <title>Sphingomonas sp. HF-S3 16S ribosomal RNA gene Genome sequencing and assembly.</title>
        <authorList>
            <person name="Lee H."/>
        </authorList>
    </citation>
    <scope>NUCLEOTIDE SEQUENCE [LARGE SCALE GENOMIC DNA]</scope>
    <source>
        <strain evidence="3 4">HF-S3</strain>
    </source>
</reference>
<evidence type="ECO:0000313" key="4">
    <source>
        <dbReference type="Proteomes" id="UP001427805"/>
    </source>
</evidence>
<evidence type="ECO:0000259" key="2">
    <source>
        <dbReference type="Pfam" id="PF10988"/>
    </source>
</evidence>
<accession>A0ABV0B723</accession>
<dbReference type="Pfam" id="PF10988">
    <property type="entry name" value="DUF2807"/>
    <property type="match status" value="1"/>
</dbReference>
<evidence type="ECO:0000256" key="1">
    <source>
        <dbReference type="SAM" id="SignalP"/>
    </source>
</evidence>
<organism evidence="3 4">
    <name type="scientific">Sphingomonas rustica</name>
    <dbReference type="NCBI Taxonomy" id="3103142"/>
    <lineage>
        <taxon>Bacteria</taxon>
        <taxon>Pseudomonadati</taxon>
        <taxon>Pseudomonadota</taxon>
        <taxon>Alphaproteobacteria</taxon>
        <taxon>Sphingomonadales</taxon>
        <taxon>Sphingomonadaceae</taxon>
        <taxon>Sphingomonas</taxon>
    </lineage>
</organism>